<evidence type="ECO:0000256" key="2">
    <source>
        <dbReference type="ARBA" id="ARBA00029447"/>
    </source>
</evidence>
<dbReference type="Gene3D" id="1.10.287.950">
    <property type="entry name" value="Methyl-accepting chemotaxis protein"/>
    <property type="match status" value="1"/>
</dbReference>
<feature type="non-terminal residue" evidence="3">
    <location>
        <position position="1"/>
    </location>
</feature>
<comment type="caution">
    <text evidence="3">The sequence shown here is derived from an EMBL/GenBank/DDBJ whole genome shotgun (WGS) entry which is preliminary data.</text>
</comment>
<gene>
    <name evidence="3" type="ORF">EZH24_13810</name>
</gene>
<evidence type="ECO:0000313" key="3">
    <source>
        <dbReference type="EMBL" id="TKZ17168.1"/>
    </source>
</evidence>
<comment type="similarity">
    <text evidence="2">Belongs to the methyl-accepting chemotaxis (MCP) protein family.</text>
</comment>
<evidence type="ECO:0000313" key="4">
    <source>
        <dbReference type="Proteomes" id="UP000310168"/>
    </source>
</evidence>
<dbReference type="PANTHER" id="PTHR43531">
    <property type="entry name" value="PROTEIN ICFG"/>
    <property type="match status" value="1"/>
</dbReference>
<proteinExistence type="inferred from homology"/>
<accession>A0ABY2TLD7</accession>
<dbReference type="Proteomes" id="UP000310168">
    <property type="component" value="Unassembled WGS sequence"/>
</dbReference>
<dbReference type="InterPro" id="IPR051310">
    <property type="entry name" value="MCP_chemotaxis"/>
</dbReference>
<name>A0ABY2TLD7_9SPIR</name>
<protein>
    <submittedName>
        <fullName evidence="3">Chemotaxis protein</fullName>
    </submittedName>
</protein>
<dbReference type="PANTHER" id="PTHR43531:SF11">
    <property type="entry name" value="METHYL-ACCEPTING CHEMOTAXIS PROTEIN 3"/>
    <property type="match status" value="1"/>
</dbReference>
<sequence>ITEISHTIEEQFIGIEQVNKAVSQMDHVTQQNAVLASETSNLSNELLDKSKELNEQISFFKF</sequence>
<reference evidence="3 4" key="1">
    <citation type="journal article" date="2019" name="Anaerobe">
        <title>Brachyspira catarrhinii sp. nov., an anaerobic intestinal spirochaete isolated from vervet monkeys may have been misidentified as Brachyspira aalborgi in previous studies.</title>
        <authorList>
            <person name="Phillips N.D."/>
            <person name="La T."/>
            <person name="Hampson D.J."/>
        </authorList>
    </citation>
    <scope>NUCLEOTIDE SEQUENCE [LARGE SCALE GENOMIC DNA]</scope>
    <source>
        <strain evidence="3 4">Z12</strain>
    </source>
</reference>
<dbReference type="EMBL" id="SJDU01000918">
    <property type="protein sequence ID" value="TKZ17168.1"/>
    <property type="molecule type" value="Genomic_DNA"/>
</dbReference>
<dbReference type="SUPFAM" id="SSF58104">
    <property type="entry name" value="Methyl-accepting chemotaxis protein (MCP) signaling domain"/>
    <property type="match status" value="1"/>
</dbReference>
<keyword evidence="1" id="KW-0145">Chemotaxis</keyword>
<keyword evidence="4" id="KW-1185">Reference proteome</keyword>
<evidence type="ECO:0000256" key="1">
    <source>
        <dbReference type="ARBA" id="ARBA00022500"/>
    </source>
</evidence>
<organism evidence="3 4">
    <name type="scientific">Brachyspira catarrhinii</name>
    <dbReference type="NCBI Taxonomy" id="2528966"/>
    <lineage>
        <taxon>Bacteria</taxon>
        <taxon>Pseudomonadati</taxon>
        <taxon>Spirochaetota</taxon>
        <taxon>Spirochaetia</taxon>
        <taxon>Brachyspirales</taxon>
        <taxon>Brachyspiraceae</taxon>
        <taxon>Brachyspira</taxon>
    </lineage>
</organism>